<dbReference type="Proteomes" id="UP000435357">
    <property type="component" value="Unassembled WGS sequence"/>
</dbReference>
<keyword evidence="3" id="KW-1185">Reference proteome</keyword>
<accession>A0A6N6M3S9</accession>
<feature type="transmembrane region" description="Helical" evidence="1">
    <location>
        <begin position="68"/>
        <end position="86"/>
    </location>
</feature>
<protein>
    <submittedName>
        <fullName evidence="2">Uncharacterized protein</fullName>
    </submittedName>
</protein>
<reference evidence="2 3" key="1">
    <citation type="submission" date="2019-09" db="EMBL/GenBank/DDBJ databases">
        <title>Genomes of Cryomorphaceae.</title>
        <authorList>
            <person name="Bowman J.P."/>
        </authorList>
    </citation>
    <scope>NUCLEOTIDE SEQUENCE [LARGE SCALE GENOMIC DNA]</scope>
    <source>
        <strain evidence="2 3">KCTC 52047</strain>
    </source>
</reference>
<evidence type="ECO:0000313" key="3">
    <source>
        <dbReference type="Proteomes" id="UP000435357"/>
    </source>
</evidence>
<evidence type="ECO:0000313" key="2">
    <source>
        <dbReference type="EMBL" id="KAB1063940.1"/>
    </source>
</evidence>
<gene>
    <name evidence="2" type="ORF">F3059_07845</name>
</gene>
<feature type="transmembrane region" description="Helical" evidence="1">
    <location>
        <begin position="166"/>
        <end position="186"/>
    </location>
</feature>
<comment type="caution">
    <text evidence="2">The sequence shown here is derived from an EMBL/GenBank/DDBJ whole genome shotgun (WGS) entry which is preliminary data.</text>
</comment>
<dbReference type="AlphaFoldDB" id="A0A6N6M3S9"/>
<organism evidence="2 3">
    <name type="scientific">Salibacter halophilus</name>
    <dbReference type="NCBI Taxonomy" id="1803916"/>
    <lineage>
        <taxon>Bacteria</taxon>
        <taxon>Pseudomonadati</taxon>
        <taxon>Bacteroidota</taxon>
        <taxon>Flavobacteriia</taxon>
        <taxon>Flavobacteriales</taxon>
        <taxon>Salibacteraceae</taxon>
        <taxon>Salibacter</taxon>
    </lineage>
</organism>
<feature type="transmembrane region" description="Helical" evidence="1">
    <location>
        <begin position="44"/>
        <end position="62"/>
    </location>
</feature>
<keyword evidence="1" id="KW-0472">Membrane</keyword>
<dbReference type="OrthoDB" id="1440950at2"/>
<name>A0A6N6M3S9_9FLAO</name>
<keyword evidence="1" id="KW-1133">Transmembrane helix</keyword>
<proteinExistence type="predicted"/>
<sequence>MRNGFIYVITKYAVRLGYYTNLVELFKWIFGCLTKDSKRTYKNFAIDIFIILKWVFVLGIWIKGYNSSLLTIFTLYLIWTNLFTYFYYHFWNAKRIEEIEHGQRRFINLVIAFSFSNICFAYLYSLPYKENFIMDKGFESKFSFLMYSSFNSLFSDYNFISSADQIGSILTATQLTITFVFVSILLTKTIPE</sequence>
<keyword evidence="1" id="KW-0812">Transmembrane</keyword>
<dbReference type="RefSeq" id="WP_151167954.1">
    <property type="nucleotide sequence ID" value="NZ_WACR01000006.1"/>
</dbReference>
<feature type="transmembrane region" description="Helical" evidence="1">
    <location>
        <begin position="106"/>
        <end position="124"/>
    </location>
</feature>
<dbReference type="EMBL" id="WACR01000006">
    <property type="protein sequence ID" value="KAB1063940.1"/>
    <property type="molecule type" value="Genomic_DNA"/>
</dbReference>
<evidence type="ECO:0000256" key="1">
    <source>
        <dbReference type="SAM" id="Phobius"/>
    </source>
</evidence>